<keyword evidence="3 4" id="KW-0413">Isomerase</keyword>
<dbReference type="PROSITE" id="PS51463">
    <property type="entry name" value="P_GLUCOSE_ISOMERASE_3"/>
    <property type="match status" value="1"/>
</dbReference>
<sequence>MSSLSLTLRGAARDAVDAQVPGLIDHEFASRLAAQDHTLWGAAAEDEASKRLGWVSLFADSRELLPRIAELRDQLAAEGVDRVVLAGMGGSSLAPEVICATEGVELTVLDSTDPQHVAAVVGTAVERTVLVVSSKSGSTVETDSQRRIVSAAFAAAGIDAASRTVVVTDPGSPLAESAGADGVRAVFEADPTVGGRYSALTAFGLVPSGLAGADIEALLDDAEEAFTVLAGDDDANPGLQLGSAIGGTQPLRNKLVITDAGSPLVGLGAWIEQLIAESTGKEGTGVLPVIVSDGEPELTRELDDVLVVQIVDADAEEGSSVDGDTADTVVTPHVVRTGGSLGAQFVLWEAATAVAGGLLGINPFDQPDVESAKTAARGLLDSPAPEAGDAVTDGAVEIRTAGGAPVGEDLGSALRGLLAQVPGDGYVAVMAYLDRTSEARLEDVRAQFAAHTGRPVTFGWGPRFLHSTGQFHKGGPHVGVFLQITADAAEDLEVPGRPFTLQKLIGAQAAGDAQVLAGHGMPVLQLHLTDRTAGLQQVLDAVDALS</sequence>
<dbReference type="GO" id="GO:0016853">
    <property type="term" value="F:isomerase activity"/>
    <property type="evidence" value="ECO:0007669"/>
    <property type="project" value="UniProtKB-KW"/>
</dbReference>
<comment type="similarity">
    <text evidence="4">Belongs to the GPI family.</text>
</comment>
<keyword evidence="1 4" id="KW-0312">Gluconeogenesis</keyword>
<evidence type="ECO:0000259" key="5">
    <source>
        <dbReference type="PROSITE" id="PS51464"/>
    </source>
</evidence>
<comment type="catalytic activity">
    <reaction evidence="4">
        <text>alpha-D-glucose 6-phosphate = beta-D-fructose 6-phosphate</text>
        <dbReference type="Rhea" id="RHEA:11816"/>
        <dbReference type="ChEBI" id="CHEBI:57634"/>
        <dbReference type="ChEBI" id="CHEBI:58225"/>
        <dbReference type="EC" id="5.3.1.9"/>
    </reaction>
</comment>
<name>A0ABP6LRM0_9MICC</name>
<evidence type="ECO:0000256" key="4">
    <source>
        <dbReference type="RuleBase" id="RU000612"/>
    </source>
</evidence>
<evidence type="ECO:0000256" key="1">
    <source>
        <dbReference type="ARBA" id="ARBA00022432"/>
    </source>
</evidence>
<evidence type="ECO:0000256" key="3">
    <source>
        <dbReference type="ARBA" id="ARBA00023235"/>
    </source>
</evidence>
<dbReference type="PANTHER" id="PTHR11469:SF1">
    <property type="entry name" value="GLUCOSE-6-PHOSPHATE ISOMERASE"/>
    <property type="match status" value="1"/>
</dbReference>
<dbReference type="InterPro" id="IPR001672">
    <property type="entry name" value="G6P_Isomerase"/>
</dbReference>
<dbReference type="InterPro" id="IPR046348">
    <property type="entry name" value="SIS_dom_sf"/>
</dbReference>
<protein>
    <recommendedName>
        <fullName evidence="4">Glucose-6-phosphate isomerase</fullName>
        <ecNumber evidence="4">5.3.1.9</ecNumber>
    </recommendedName>
</protein>
<dbReference type="Pfam" id="PF00342">
    <property type="entry name" value="PGI"/>
    <property type="match status" value="1"/>
</dbReference>
<comment type="caution">
    <text evidence="6">The sequence shown here is derived from an EMBL/GenBank/DDBJ whole genome shotgun (WGS) entry which is preliminary data.</text>
</comment>
<dbReference type="PROSITE" id="PS51464">
    <property type="entry name" value="SIS"/>
    <property type="match status" value="1"/>
</dbReference>
<dbReference type="Proteomes" id="UP001500236">
    <property type="component" value="Unassembled WGS sequence"/>
</dbReference>
<organism evidence="6 7">
    <name type="scientific">Nesterenkonia aethiopica</name>
    <dbReference type="NCBI Taxonomy" id="269144"/>
    <lineage>
        <taxon>Bacteria</taxon>
        <taxon>Bacillati</taxon>
        <taxon>Actinomycetota</taxon>
        <taxon>Actinomycetes</taxon>
        <taxon>Micrococcales</taxon>
        <taxon>Micrococcaceae</taxon>
        <taxon>Nesterenkonia</taxon>
    </lineage>
</organism>
<comment type="pathway">
    <text evidence="4">Carbohydrate degradation; glycolysis; D-glyceraldehyde 3-phosphate and glycerone phosphate from D-glucose: step 2/4.</text>
</comment>
<evidence type="ECO:0000256" key="2">
    <source>
        <dbReference type="ARBA" id="ARBA00023152"/>
    </source>
</evidence>
<gene>
    <name evidence="6" type="ORF">GCM10010529_07600</name>
</gene>
<dbReference type="EC" id="5.3.1.9" evidence="4"/>
<reference evidence="7" key="1">
    <citation type="journal article" date="2019" name="Int. J. Syst. Evol. Microbiol.">
        <title>The Global Catalogue of Microorganisms (GCM) 10K type strain sequencing project: providing services to taxonomists for standard genome sequencing and annotation.</title>
        <authorList>
            <consortium name="The Broad Institute Genomics Platform"/>
            <consortium name="The Broad Institute Genome Sequencing Center for Infectious Disease"/>
            <person name="Wu L."/>
            <person name="Ma J."/>
        </authorList>
    </citation>
    <scope>NUCLEOTIDE SEQUENCE [LARGE SCALE GENOMIC DNA]</scope>
    <source>
        <strain evidence="7">JCM 14309</strain>
    </source>
</reference>
<dbReference type="Gene3D" id="3.40.50.10490">
    <property type="entry name" value="Glucose-6-phosphate isomerase like protein, domain 1"/>
    <property type="match status" value="2"/>
</dbReference>
<accession>A0ABP6LRM0</accession>
<evidence type="ECO:0000313" key="6">
    <source>
        <dbReference type="EMBL" id="GAA3056171.1"/>
    </source>
</evidence>
<dbReference type="EMBL" id="BAAAVT010000004">
    <property type="protein sequence ID" value="GAA3056171.1"/>
    <property type="molecule type" value="Genomic_DNA"/>
</dbReference>
<dbReference type="RefSeq" id="WP_344685480.1">
    <property type="nucleotide sequence ID" value="NZ_BAAAVT010000004.1"/>
</dbReference>
<dbReference type="SUPFAM" id="SSF53697">
    <property type="entry name" value="SIS domain"/>
    <property type="match status" value="1"/>
</dbReference>
<dbReference type="PANTHER" id="PTHR11469">
    <property type="entry name" value="GLUCOSE-6-PHOSPHATE ISOMERASE"/>
    <property type="match status" value="1"/>
</dbReference>
<keyword evidence="2 4" id="KW-0324">Glycolysis</keyword>
<dbReference type="PRINTS" id="PR00662">
    <property type="entry name" value="G6PISOMERASE"/>
</dbReference>
<proteinExistence type="inferred from homology"/>
<keyword evidence="7" id="KW-1185">Reference proteome</keyword>
<feature type="domain" description="SIS" evidence="5">
    <location>
        <begin position="71"/>
        <end position="216"/>
    </location>
</feature>
<evidence type="ECO:0000313" key="7">
    <source>
        <dbReference type="Proteomes" id="UP001500236"/>
    </source>
</evidence>
<dbReference type="InterPro" id="IPR001347">
    <property type="entry name" value="SIS_dom"/>
</dbReference>